<dbReference type="RefSeq" id="WP_012162072.1">
    <property type="nucleotide sequence ID" value="NC_009925.1"/>
</dbReference>
<gene>
    <name evidence="1" type="ordered locus">AM1_1522</name>
</gene>
<evidence type="ECO:0000313" key="1">
    <source>
        <dbReference type="EMBL" id="ABW26547.1"/>
    </source>
</evidence>
<dbReference type="OrthoDB" id="275217at2"/>
<proteinExistence type="predicted"/>
<dbReference type="HOGENOM" id="CLU_1531895_0_0_3"/>
<dbReference type="AlphaFoldDB" id="B0C912"/>
<reference evidence="1 2" key="1">
    <citation type="journal article" date="2008" name="Proc. Natl. Acad. Sci. U.S.A.">
        <title>Niche adaptation and genome expansion in the chlorophyll d-producing cyanobacterium Acaryochloris marina.</title>
        <authorList>
            <person name="Swingley W.D."/>
            <person name="Chen M."/>
            <person name="Cheung P.C."/>
            <person name="Conrad A.L."/>
            <person name="Dejesa L.C."/>
            <person name="Hao J."/>
            <person name="Honchak B.M."/>
            <person name="Karbach L.E."/>
            <person name="Kurdoglu A."/>
            <person name="Lahiri S."/>
            <person name="Mastrian S.D."/>
            <person name="Miyashita H."/>
            <person name="Page L."/>
            <person name="Ramakrishna P."/>
            <person name="Satoh S."/>
            <person name="Sattley W.M."/>
            <person name="Shimada Y."/>
            <person name="Taylor H.L."/>
            <person name="Tomo T."/>
            <person name="Tsuchiya T."/>
            <person name="Wang Z.T."/>
            <person name="Raymond J."/>
            <person name="Mimuro M."/>
            <person name="Blankenship R.E."/>
            <person name="Touchman J.W."/>
        </authorList>
    </citation>
    <scope>NUCLEOTIDE SEQUENCE [LARGE SCALE GENOMIC DNA]</scope>
    <source>
        <strain evidence="2">MBIC 11017</strain>
    </source>
</reference>
<organism evidence="1 2">
    <name type="scientific">Acaryochloris marina (strain MBIC 11017)</name>
    <dbReference type="NCBI Taxonomy" id="329726"/>
    <lineage>
        <taxon>Bacteria</taxon>
        <taxon>Bacillati</taxon>
        <taxon>Cyanobacteriota</taxon>
        <taxon>Cyanophyceae</taxon>
        <taxon>Acaryochloridales</taxon>
        <taxon>Acaryochloridaceae</taxon>
        <taxon>Acaryochloris</taxon>
    </lineage>
</organism>
<evidence type="ECO:0000313" key="2">
    <source>
        <dbReference type="Proteomes" id="UP000000268"/>
    </source>
</evidence>
<dbReference type="EMBL" id="CP000828">
    <property type="protein sequence ID" value="ABW26547.1"/>
    <property type="molecule type" value="Genomic_DNA"/>
</dbReference>
<accession>B0C912</accession>
<protein>
    <submittedName>
        <fullName evidence="1">Uncharacterized protein</fullName>
    </submittedName>
</protein>
<dbReference type="eggNOG" id="COG1413">
    <property type="taxonomic scope" value="Bacteria"/>
</dbReference>
<keyword evidence="2" id="KW-1185">Reference proteome</keyword>
<name>B0C912_ACAM1</name>
<sequence length="166" mass="19187">MAMFVHLAPEKDIASIKRTGIKPCRNTDEYPGGVFAMPMTPEFYISHQWLRELKRCGQRTISGVYFRIPDDELVLVGHYNQRHIEVAADSAIDIIMHAENSEGYQVYIPRKIEKNEIHRVKSLPQVVGWRYQPDSHKQWYCGCLVCVPVGSIKGKRKRDAWELSQS</sequence>
<dbReference type="Proteomes" id="UP000000268">
    <property type="component" value="Chromosome"/>
</dbReference>
<dbReference type="KEGG" id="amr:AM1_1522"/>
<dbReference type="STRING" id="329726.AM1_1522"/>